<dbReference type="PANTHER" id="PTHR37482">
    <property type="entry name" value="OUTER MEMBRANE PROTEIN ASSEMBLY FACTOR BAME"/>
    <property type="match status" value="1"/>
</dbReference>
<organism evidence="6">
    <name type="scientific">hydrothermal vent metagenome</name>
    <dbReference type="NCBI Taxonomy" id="652676"/>
    <lineage>
        <taxon>unclassified sequences</taxon>
        <taxon>metagenomes</taxon>
        <taxon>ecological metagenomes</taxon>
    </lineage>
</organism>
<feature type="region of interest" description="Disordered" evidence="4">
    <location>
        <begin position="108"/>
        <end position="130"/>
    </location>
</feature>
<keyword evidence="1" id="KW-0732">Signal</keyword>
<dbReference type="Gene3D" id="3.30.1450.10">
    <property type="match status" value="1"/>
</dbReference>
<dbReference type="GO" id="GO:0043165">
    <property type="term" value="P:Gram-negative-bacterium-type cell outer membrane assembly"/>
    <property type="evidence" value="ECO:0007669"/>
    <property type="project" value="TreeGrafter"/>
</dbReference>
<sequence>MKKIIIVLSVLSLFSCLPKAYHPDINQGNEFTLKQVNSLQKGMTKAQVKEILGTPAIIDVFHNTRWDYINNSKLSDGRIIKAHLVLLFNEQDLLETIKKENISQLKNKPKKSKKSIKSENKEEKSWYQFW</sequence>
<keyword evidence="6" id="KW-0449">Lipoprotein</keyword>
<evidence type="ECO:0000256" key="2">
    <source>
        <dbReference type="ARBA" id="ARBA00023136"/>
    </source>
</evidence>
<dbReference type="PANTHER" id="PTHR37482:SF1">
    <property type="entry name" value="OUTER MEMBRANE PROTEIN ASSEMBLY FACTOR BAME"/>
    <property type="match status" value="1"/>
</dbReference>
<gene>
    <name evidence="6" type="ORF">MNB_SUP05-5-378</name>
</gene>
<dbReference type="GO" id="GO:0051205">
    <property type="term" value="P:protein insertion into membrane"/>
    <property type="evidence" value="ECO:0007669"/>
    <property type="project" value="TreeGrafter"/>
</dbReference>
<evidence type="ECO:0000256" key="4">
    <source>
        <dbReference type="SAM" id="MobiDB-lite"/>
    </source>
</evidence>
<evidence type="ECO:0000256" key="1">
    <source>
        <dbReference type="ARBA" id="ARBA00022729"/>
    </source>
</evidence>
<dbReference type="EMBL" id="FPHJ01000014">
    <property type="protein sequence ID" value="SFV55682.1"/>
    <property type="molecule type" value="Genomic_DNA"/>
</dbReference>
<keyword evidence="2" id="KW-0472">Membrane</keyword>
<dbReference type="InterPro" id="IPR007450">
    <property type="entry name" value="BamE_dom"/>
</dbReference>
<feature type="compositionally biased region" description="Basic and acidic residues" evidence="4">
    <location>
        <begin position="116"/>
        <end position="130"/>
    </location>
</feature>
<reference evidence="6" key="1">
    <citation type="submission" date="2016-10" db="EMBL/GenBank/DDBJ databases">
        <authorList>
            <person name="de Groot N.N."/>
        </authorList>
    </citation>
    <scope>NUCLEOTIDE SEQUENCE</scope>
</reference>
<keyword evidence="3" id="KW-0998">Cell outer membrane</keyword>
<dbReference type="InterPro" id="IPR037873">
    <property type="entry name" value="BamE-like"/>
</dbReference>
<feature type="domain" description="Outer membrane protein assembly factor BamE" evidence="5">
    <location>
        <begin position="28"/>
        <end position="96"/>
    </location>
</feature>
<dbReference type="GO" id="GO:1990063">
    <property type="term" value="C:Bam protein complex"/>
    <property type="evidence" value="ECO:0007669"/>
    <property type="project" value="TreeGrafter"/>
</dbReference>
<dbReference type="PROSITE" id="PS51257">
    <property type="entry name" value="PROKAR_LIPOPROTEIN"/>
    <property type="match status" value="1"/>
</dbReference>
<dbReference type="AlphaFoldDB" id="A0A1W1BQD6"/>
<dbReference type="HAMAP" id="MF_00925">
    <property type="entry name" value="OM_assembly_BamE"/>
    <property type="match status" value="1"/>
</dbReference>
<accession>A0A1W1BQD6</accession>
<dbReference type="GO" id="GO:0030674">
    <property type="term" value="F:protein-macromolecule adaptor activity"/>
    <property type="evidence" value="ECO:0007669"/>
    <property type="project" value="TreeGrafter"/>
</dbReference>
<dbReference type="InterPro" id="IPR026592">
    <property type="entry name" value="BamE"/>
</dbReference>
<evidence type="ECO:0000313" key="6">
    <source>
        <dbReference type="EMBL" id="SFV55682.1"/>
    </source>
</evidence>
<dbReference type="Pfam" id="PF04355">
    <property type="entry name" value="BamE"/>
    <property type="match status" value="1"/>
</dbReference>
<name>A0A1W1BQD6_9ZZZZ</name>
<evidence type="ECO:0000256" key="3">
    <source>
        <dbReference type="ARBA" id="ARBA00023237"/>
    </source>
</evidence>
<proteinExistence type="inferred from homology"/>
<evidence type="ECO:0000259" key="5">
    <source>
        <dbReference type="Pfam" id="PF04355"/>
    </source>
</evidence>
<protein>
    <submittedName>
        <fullName evidence="6">Outer membrane lipoprotein SmpA, a component of the essential YaeT outer-membrane protein assembly complex</fullName>
    </submittedName>
</protein>